<dbReference type="PANTHER" id="PTHR46306">
    <property type="entry name" value="BTB/POZ DOMAIN-CONTAINING PROTEIN 9"/>
    <property type="match status" value="1"/>
</dbReference>
<sequence length="199" mass="23050">MFYNSYTVSVANDTFDWERIIDHSKYECFGQQVLYFKERAVRFIRIESVDGYLEIDEKIEALFATNPFEIDPVTTLTVPTRNIIPNKMLPKWKSTTGNGFTTGIHFSNGEVIQRKGDVIIYQFSQPYIIGSLKLLFSDIRSYVISVKANDNWTRVFSEKNVSGWRTATFEKQPVVFIQIRDTAPLTNIYNLFKLECPAT</sequence>
<proteinExistence type="predicted"/>
<dbReference type="Proteomes" id="UP000492821">
    <property type="component" value="Unassembled WGS sequence"/>
</dbReference>
<reference evidence="1" key="1">
    <citation type="journal article" date="2013" name="Genetics">
        <title>The draft genome and transcriptome of Panagrellus redivivus are shaped by the harsh demands of a free-living lifestyle.</title>
        <authorList>
            <person name="Srinivasan J."/>
            <person name="Dillman A.R."/>
            <person name="Macchietto M.G."/>
            <person name="Heikkinen L."/>
            <person name="Lakso M."/>
            <person name="Fracchia K.M."/>
            <person name="Antoshechkin I."/>
            <person name="Mortazavi A."/>
            <person name="Wong G."/>
            <person name="Sternberg P.W."/>
        </authorList>
    </citation>
    <scope>NUCLEOTIDE SEQUENCE [LARGE SCALE GENOMIC DNA]</scope>
    <source>
        <strain evidence="1">MT8872</strain>
    </source>
</reference>
<dbReference type="GO" id="GO:0048512">
    <property type="term" value="P:circadian behavior"/>
    <property type="evidence" value="ECO:0007669"/>
    <property type="project" value="TreeGrafter"/>
</dbReference>
<dbReference type="GO" id="GO:0008344">
    <property type="term" value="P:adult locomotory behavior"/>
    <property type="evidence" value="ECO:0007669"/>
    <property type="project" value="TreeGrafter"/>
</dbReference>
<protein>
    <submittedName>
        <fullName evidence="2">Galectin</fullName>
    </submittedName>
</protein>
<dbReference type="GO" id="GO:0050804">
    <property type="term" value="P:modulation of chemical synaptic transmission"/>
    <property type="evidence" value="ECO:0007669"/>
    <property type="project" value="TreeGrafter"/>
</dbReference>
<evidence type="ECO:0000313" key="1">
    <source>
        <dbReference type="Proteomes" id="UP000492821"/>
    </source>
</evidence>
<organism evidence="1 2">
    <name type="scientific">Panagrellus redivivus</name>
    <name type="common">Microworm</name>
    <dbReference type="NCBI Taxonomy" id="6233"/>
    <lineage>
        <taxon>Eukaryota</taxon>
        <taxon>Metazoa</taxon>
        <taxon>Ecdysozoa</taxon>
        <taxon>Nematoda</taxon>
        <taxon>Chromadorea</taxon>
        <taxon>Rhabditida</taxon>
        <taxon>Tylenchina</taxon>
        <taxon>Panagrolaimomorpha</taxon>
        <taxon>Panagrolaimoidea</taxon>
        <taxon>Panagrolaimidae</taxon>
        <taxon>Panagrellus</taxon>
    </lineage>
</organism>
<dbReference type="GO" id="GO:0005737">
    <property type="term" value="C:cytoplasm"/>
    <property type="evidence" value="ECO:0007669"/>
    <property type="project" value="TreeGrafter"/>
</dbReference>
<dbReference type="InterPro" id="IPR052407">
    <property type="entry name" value="BTB_POZ_domain_cont_9"/>
</dbReference>
<keyword evidence="1" id="KW-1185">Reference proteome</keyword>
<dbReference type="PANTHER" id="PTHR46306:SF1">
    <property type="entry name" value="BTB_POZ DOMAIN-CONTAINING PROTEIN 9"/>
    <property type="match status" value="1"/>
</dbReference>
<dbReference type="WBParaSite" id="Pan_g8316.t1">
    <property type="protein sequence ID" value="Pan_g8316.t1"/>
    <property type="gene ID" value="Pan_g8316"/>
</dbReference>
<reference evidence="2" key="2">
    <citation type="submission" date="2020-10" db="UniProtKB">
        <authorList>
            <consortium name="WormBaseParasite"/>
        </authorList>
    </citation>
    <scope>IDENTIFICATION</scope>
</reference>
<dbReference type="AlphaFoldDB" id="A0A7E4W8H1"/>
<accession>A0A7E4W8H1</accession>
<evidence type="ECO:0000313" key="2">
    <source>
        <dbReference type="WBParaSite" id="Pan_g8316.t1"/>
    </source>
</evidence>
<name>A0A7E4W8H1_PANRE</name>